<evidence type="ECO:0000313" key="10">
    <source>
        <dbReference type="Proteomes" id="UP000199312"/>
    </source>
</evidence>
<dbReference type="Gene3D" id="2.60.40.1120">
    <property type="entry name" value="Carboxypeptidase-like, regulatory domain"/>
    <property type="match status" value="1"/>
</dbReference>
<evidence type="ECO:0000256" key="6">
    <source>
        <dbReference type="ARBA" id="ARBA00023237"/>
    </source>
</evidence>
<keyword evidence="3 7" id="KW-1134">Transmembrane beta strand</keyword>
<dbReference type="EMBL" id="FOZP01000003">
    <property type="protein sequence ID" value="SFS49047.1"/>
    <property type="molecule type" value="Genomic_DNA"/>
</dbReference>
<feature type="domain" description="TonB-dependent receptor plug" evidence="8">
    <location>
        <begin position="226"/>
        <end position="330"/>
    </location>
</feature>
<evidence type="ECO:0000259" key="8">
    <source>
        <dbReference type="Pfam" id="PF07715"/>
    </source>
</evidence>
<dbReference type="SUPFAM" id="SSF49464">
    <property type="entry name" value="Carboxypeptidase regulatory domain-like"/>
    <property type="match status" value="1"/>
</dbReference>
<dbReference type="InterPro" id="IPR023996">
    <property type="entry name" value="TonB-dep_OMP_SusC/RagA"/>
</dbReference>
<sequence length="1135" mass="126239">MKNLIKNKSMTLFSLKFNLKMKLTTFLLIISIFKIGANNYAQNTKITLNLQNVTIEKVLNEIEVKTDFKFLFNRNDIDINKIVSVNVDKEKVKNILNNMFLDMPVSFELLDKQIIIKKTLEIKEKNQINLIKNQQIEIKGKVTDAFGTPLPGVNIIIVGTVKGTGTDFDGNFTLEAKEGDIIEFSFIGMKTERVTVGTSTVINVKLTEDSASLDEVVVVGYGTQKKSDVTGAVGQVKAEKLTKVVTTNPMDALQGQVSGVSVTSSTGAPGGVADILIRGIGSFGNNQPLFIVDGIQADPYFIDSKNIESIEVLKDAASGAIYGTKAANGVIIITTKIGKKGKPVVDFESSVSINTARDRMNLLDANGYVKVHKQMYENAGVSLPQYIQNQPNVNTNWIDQTHRGGQLSLMSVRASGATDNVNYSVGGNFADEKGLLIGSQFSKKGIFSNIGINKGKFTINTNLNYSETYQEAYKFSIRETYFISPLIPVFDESKVSGYGYRDGDIPDHRNPIAEDHFIEGYSKLKYFLGNVSVGYELKEGLTAKANFSVSNRANNSFSFHKPFKSRDIDDNPQNEYAFISEFNSEFRRINQEYILNYKFDVDKHSIDLLAGYQRISEPYKEAYVQAEGYKIESEIVNGEIVDTKVPALILDSNFKTLNAFSDGTYSGRGTNAEYSLVSQFGRVNYSFDSKYLLQASLRRDGSSKFGKNNQYGVFPSFALGWKITEEDFMKNQDVFEFLKLRYSWGQAGNDSALGYYDYVALISQGKSQDDGGYVFGNPQTSYIGSIARDLQNDDLQWETNTSSNIGMDFSSLESKLKGSLNYYYTTTSDLLITKVVSPSAGINNPIVNVGEFVNKGFEFELGFINNYNNFNYSAFATFTTINSEVTKLSTSDQVLYGDGLKFGSDHFVNQTKVGYEPGAFFLPVADGIFQNQVEIEAHEAQPDAAPGDIRFIDQNHDGEINEADETYQGTAIPKFEYSLNLSADYNNFDFSIFFQGVGGNKIYNGNSFEMLGMDVGKNFRTETLNAWTPQNTNTNIPRAVLGDPNQNNRASTRFLEDGGYLRVKTIQVGYSLPSEVVESLDISKFRVYITGQNLFTFTNYSGLDPEVAGDILSRGIDRTLYPKYKSLIFGLQLKF</sequence>
<dbReference type="InterPro" id="IPR012910">
    <property type="entry name" value="Plug_dom"/>
</dbReference>
<keyword evidence="4 7" id="KW-0812">Transmembrane</keyword>
<dbReference type="InterPro" id="IPR008969">
    <property type="entry name" value="CarboxyPept-like_regulatory"/>
</dbReference>
<evidence type="ECO:0000256" key="4">
    <source>
        <dbReference type="ARBA" id="ARBA00022692"/>
    </source>
</evidence>
<dbReference type="InterPro" id="IPR037066">
    <property type="entry name" value="Plug_dom_sf"/>
</dbReference>
<keyword evidence="5 7" id="KW-0472">Membrane</keyword>
<comment type="similarity">
    <text evidence="7">Belongs to the TonB-dependent receptor family.</text>
</comment>
<dbReference type="NCBIfam" id="TIGR04057">
    <property type="entry name" value="SusC_RagA_signa"/>
    <property type="match status" value="1"/>
</dbReference>
<dbReference type="InterPro" id="IPR023997">
    <property type="entry name" value="TonB-dep_OMP_SusC/RagA_CS"/>
</dbReference>
<dbReference type="PROSITE" id="PS52016">
    <property type="entry name" value="TONB_DEPENDENT_REC_3"/>
    <property type="match status" value="1"/>
</dbReference>
<name>A0A1I6Q9B6_9FLAO</name>
<gene>
    <name evidence="9" type="ORF">SAMN04488006_1647</name>
</gene>
<keyword evidence="6 7" id="KW-0998">Cell outer membrane</keyword>
<protein>
    <submittedName>
        <fullName evidence="9">TonB-linked outer membrane protein, SusC/RagA family</fullName>
    </submittedName>
</protein>
<evidence type="ECO:0000256" key="3">
    <source>
        <dbReference type="ARBA" id="ARBA00022452"/>
    </source>
</evidence>
<dbReference type="Pfam" id="PF13715">
    <property type="entry name" value="CarbopepD_reg_2"/>
    <property type="match status" value="1"/>
</dbReference>
<accession>A0A1I6Q9B6</accession>
<reference evidence="10" key="1">
    <citation type="submission" date="2016-10" db="EMBL/GenBank/DDBJ databases">
        <authorList>
            <person name="Varghese N."/>
            <person name="Submissions S."/>
        </authorList>
    </citation>
    <scope>NUCLEOTIDE SEQUENCE [LARGE SCALE GENOMIC DNA]</scope>
    <source>
        <strain evidence="10">DSM 24450</strain>
    </source>
</reference>
<dbReference type="NCBIfam" id="TIGR04056">
    <property type="entry name" value="OMP_RagA_SusC"/>
    <property type="match status" value="1"/>
</dbReference>
<evidence type="ECO:0000256" key="1">
    <source>
        <dbReference type="ARBA" id="ARBA00004571"/>
    </source>
</evidence>
<proteinExistence type="inferred from homology"/>
<dbReference type="SUPFAM" id="SSF56935">
    <property type="entry name" value="Porins"/>
    <property type="match status" value="1"/>
</dbReference>
<dbReference type="Gene3D" id="2.170.130.10">
    <property type="entry name" value="TonB-dependent receptor, plug domain"/>
    <property type="match status" value="1"/>
</dbReference>
<evidence type="ECO:0000256" key="5">
    <source>
        <dbReference type="ARBA" id="ARBA00023136"/>
    </source>
</evidence>
<dbReference type="Gene3D" id="2.40.170.20">
    <property type="entry name" value="TonB-dependent receptor, beta-barrel domain"/>
    <property type="match status" value="1"/>
</dbReference>
<comment type="subcellular location">
    <subcellularLocation>
        <location evidence="1 7">Cell outer membrane</location>
        <topology evidence="1 7">Multi-pass membrane protein</topology>
    </subcellularLocation>
</comment>
<dbReference type="OrthoDB" id="9768177at2"/>
<keyword evidence="10" id="KW-1185">Reference proteome</keyword>
<evidence type="ECO:0000256" key="2">
    <source>
        <dbReference type="ARBA" id="ARBA00022448"/>
    </source>
</evidence>
<dbReference type="Pfam" id="PF07715">
    <property type="entry name" value="Plug"/>
    <property type="match status" value="1"/>
</dbReference>
<dbReference type="InterPro" id="IPR039426">
    <property type="entry name" value="TonB-dep_rcpt-like"/>
</dbReference>
<evidence type="ECO:0000313" key="9">
    <source>
        <dbReference type="EMBL" id="SFS49047.1"/>
    </source>
</evidence>
<evidence type="ECO:0000256" key="7">
    <source>
        <dbReference type="PROSITE-ProRule" id="PRU01360"/>
    </source>
</evidence>
<dbReference type="Proteomes" id="UP000199312">
    <property type="component" value="Unassembled WGS sequence"/>
</dbReference>
<dbReference type="GO" id="GO:0009279">
    <property type="term" value="C:cell outer membrane"/>
    <property type="evidence" value="ECO:0007669"/>
    <property type="project" value="UniProtKB-SubCell"/>
</dbReference>
<dbReference type="STRING" id="593133.SAMN04488006_1647"/>
<keyword evidence="2 7" id="KW-0813">Transport</keyword>
<organism evidence="9 10">
    <name type="scientific">Lutibacter maritimus</name>
    <dbReference type="NCBI Taxonomy" id="593133"/>
    <lineage>
        <taxon>Bacteria</taxon>
        <taxon>Pseudomonadati</taxon>
        <taxon>Bacteroidota</taxon>
        <taxon>Flavobacteriia</taxon>
        <taxon>Flavobacteriales</taxon>
        <taxon>Flavobacteriaceae</taxon>
        <taxon>Lutibacter</taxon>
    </lineage>
</organism>
<dbReference type="InterPro" id="IPR036942">
    <property type="entry name" value="Beta-barrel_TonB_sf"/>
</dbReference>
<dbReference type="AlphaFoldDB" id="A0A1I6Q9B6"/>